<reference evidence="1" key="1">
    <citation type="submission" date="2022-06" db="EMBL/GenBank/DDBJ databases">
        <title>A novel DMS-producing enzyme.</title>
        <authorList>
            <person name="Zhang Y."/>
        </authorList>
    </citation>
    <scope>NUCLEOTIDE SEQUENCE</scope>
    <source>
        <strain evidence="1">RT37</strain>
    </source>
</reference>
<dbReference type="PANTHER" id="PTHR38477:SF1">
    <property type="entry name" value="MUREIN L,D-TRANSPEPTIDASE CATALYTIC DOMAIN FAMILY PROTEIN"/>
    <property type="match status" value="1"/>
</dbReference>
<name>A0AAU7KL69_9GAMM</name>
<evidence type="ECO:0000313" key="1">
    <source>
        <dbReference type="EMBL" id="XBO72164.1"/>
    </source>
</evidence>
<accession>A0AAU7KL69</accession>
<dbReference type="EMBL" id="CP098827">
    <property type="protein sequence ID" value="XBO72164.1"/>
    <property type="molecule type" value="Genomic_DNA"/>
</dbReference>
<dbReference type="GO" id="GO:0016740">
    <property type="term" value="F:transferase activity"/>
    <property type="evidence" value="ECO:0007669"/>
    <property type="project" value="InterPro"/>
</dbReference>
<organism evidence="1">
    <name type="scientific">Halomonas sp. RT37</name>
    <dbReference type="NCBI Taxonomy" id="2950872"/>
    <lineage>
        <taxon>Bacteria</taxon>
        <taxon>Pseudomonadati</taxon>
        <taxon>Pseudomonadota</taxon>
        <taxon>Gammaproteobacteria</taxon>
        <taxon>Oceanospirillales</taxon>
        <taxon>Halomonadaceae</taxon>
        <taxon>Halomonas</taxon>
    </lineage>
</organism>
<dbReference type="PANTHER" id="PTHR38477">
    <property type="entry name" value="HYPOTHETICAL EXPORTED PROTEIN"/>
    <property type="match status" value="1"/>
</dbReference>
<protein>
    <submittedName>
        <fullName evidence="1">Murein L,D-transpeptidase catalytic domain family protein</fullName>
    </submittedName>
</protein>
<sequence>MSRSSSHDNASPRLSIFRYLLLLTLSAFFAAPVLAQDFLRTSVRANAPSATSLEQTLARLAPKANPGVLRLAARALNCADPGAERLAVIDFSLPSTERRLWVFDLRQPRLMFREWVSHGKNSGDAMATLFSNVPESYQSSIGLFRTKNSYVGSNGYSLRLEGLEPGVNDNAFDRAIVMHGADYVSQEFIDRTGRIGRSHGCPAVRTEVAVPLINSIRDNQYLFTYYPDQRWLNNSAFLRCPNSSERLALND</sequence>
<dbReference type="InterPro" id="IPR005490">
    <property type="entry name" value="LD_TPept_cat_dom"/>
</dbReference>
<proteinExistence type="predicted"/>
<gene>
    <name evidence="1" type="ORF">NFG58_05490</name>
</gene>
<dbReference type="CDD" id="cd16913">
    <property type="entry name" value="YkuD_like"/>
    <property type="match status" value="1"/>
</dbReference>
<dbReference type="AlphaFoldDB" id="A0AAU7KL69"/>
<dbReference type="InterPro" id="IPR032676">
    <property type="entry name" value="YkuD_2"/>
</dbReference>
<dbReference type="Pfam" id="PF13645">
    <property type="entry name" value="YkuD_2"/>
    <property type="match status" value="1"/>
</dbReference>